<dbReference type="EMBL" id="NXAO01000033">
    <property type="protein sequence ID" value="PHO15248.1"/>
    <property type="molecule type" value="Genomic_DNA"/>
</dbReference>
<dbReference type="InterPro" id="IPR034718">
    <property type="entry name" value="RlpA"/>
</dbReference>
<reference evidence="7 10" key="3">
    <citation type="submission" date="2018-08" db="EMBL/GenBank/DDBJ databases">
        <title>Complete genome of the Arcobacter marinus type strain JCM 15502.</title>
        <authorList>
            <person name="Miller W.G."/>
            <person name="Yee E."/>
            <person name="Huynh S."/>
            <person name="Parker C.T."/>
        </authorList>
    </citation>
    <scope>NUCLEOTIDE SEQUENCE [LARGE SCALE GENOMIC DNA]</scope>
    <source>
        <strain evidence="7 10">JCM 15502</strain>
    </source>
</reference>
<evidence type="ECO:0000256" key="5">
    <source>
        <dbReference type="RuleBase" id="RU003495"/>
    </source>
</evidence>
<sequence length="270" mass="30048">MLLKNSFFKSGVILSATFLFTGCFSSFSNQNYSFGNSNNYSGYKSIPKEKMRNSKAMHKATMRPYQIAGKWYYPTLAKVGNVQDGIASWYGPNFHAKKTSNGETYNMYAMTAAHKTLPMNTMVKVNNLENGKSTVVRINDRGPFVTGRIIDLSNKAAHAVDMVKKGTARVKITVLGFHGKVAQTKSEKNETMSVGKYFVQVGAFRNLSGAKITKRKFENIIGNNYTVVIKDGYYDNAPINRVWVSGFRSEEEAIDFKTKLGISGAMIIAQ</sequence>
<accession>A0A347TLA3</accession>
<dbReference type="CDD" id="cd22268">
    <property type="entry name" value="DPBB_RlpA-like"/>
    <property type="match status" value="1"/>
</dbReference>
<evidence type="ECO:0000256" key="2">
    <source>
        <dbReference type="ARBA" id="ARBA00023239"/>
    </source>
</evidence>
<dbReference type="PROSITE" id="PS51257">
    <property type="entry name" value="PROKAR_LIPOPROTEIN"/>
    <property type="match status" value="1"/>
</dbReference>
<dbReference type="RefSeq" id="WP_099311225.1">
    <property type="nucleotide sequence ID" value="NZ_CP032101.1"/>
</dbReference>
<dbReference type="Pfam" id="PF03330">
    <property type="entry name" value="DPBB_1"/>
    <property type="match status" value="1"/>
</dbReference>
<evidence type="ECO:0000313" key="9">
    <source>
        <dbReference type="Proteomes" id="UP000224740"/>
    </source>
</evidence>
<dbReference type="InterPro" id="IPR007730">
    <property type="entry name" value="SPOR-like_dom"/>
</dbReference>
<dbReference type="AlphaFoldDB" id="A0A347TLA3"/>
<keyword evidence="3 4" id="KW-0961">Cell wall biogenesis/degradation</keyword>
<dbReference type="PANTHER" id="PTHR34183">
    <property type="entry name" value="ENDOLYTIC PEPTIDOGLYCAN TRANSGLYCOSYLASE RLPA"/>
    <property type="match status" value="1"/>
</dbReference>
<dbReference type="Proteomes" id="UP000264693">
    <property type="component" value="Chromosome"/>
</dbReference>
<dbReference type="InterPro" id="IPR012997">
    <property type="entry name" value="RplA"/>
</dbReference>
<keyword evidence="4" id="KW-1003">Cell membrane</keyword>
<evidence type="ECO:0000313" key="10">
    <source>
        <dbReference type="Proteomes" id="UP000264693"/>
    </source>
</evidence>
<feature type="domain" description="SPOR" evidence="6">
    <location>
        <begin position="191"/>
        <end position="270"/>
    </location>
</feature>
<evidence type="ECO:0000256" key="3">
    <source>
        <dbReference type="ARBA" id="ARBA00023316"/>
    </source>
</evidence>
<comment type="similarity">
    <text evidence="4 5">Belongs to the RlpA family.</text>
</comment>
<protein>
    <recommendedName>
        <fullName evidence="4">Probable endolytic peptidoglycan transglycosylase RlpA</fullName>
        <ecNumber evidence="4">4.2.2.-</ecNumber>
    </recommendedName>
</protein>
<organism evidence="7 10">
    <name type="scientific">Malaciobacter marinus</name>
    <dbReference type="NCBI Taxonomy" id="505249"/>
    <lineage>
        <taxon>Bacteria</taxon>
        <taxon>Pseudomonadati</taxon>
        <taxon>Campylobacterota</taxon>
        <taxon>Epsilonproteobacteria</taxon>
        <taxon>Campylobacterales</taxon>
        <taxon>Arcobacteraceae</taxon>
        <taxon>Malaciobacter</taxon>
    </lineage>
</organism>
<dbReference type="PROSITE" id="PS51724">
    <property type="entry name" value="SPOR"/>
    <property type="match status" value="1"/>
</dbReference>
<reference evidence="9" key="1">
    <citation type="submission" date="2017-09" db="EMBL/GenBank/DDBJ databases">
        <title>Arcobacter canalis sp. nov., a new species isolated from a water canal contaminated with urban sewage.</title>
        <authorList>
            <person name="Perez-Cataluna A."/>
            <person name="Salas-Masso N."/>
            <person name="Figueras M.J."/>
        </authorList>
    </citation>
    <scope>NUCLEOTIDE SEQUENCE [LARGE SCALE GENOMIC DNA]</scope>
    <source>
        <strain evidence="9">CECT 7727</strain>
    </source>
</reference>
<dbReference type="GO" id="GO:0042834">
    <property type="term" value="F:peptidoglycan binding"/>
    <property type="evidence" value="ECO:0007669"/>
    <property type="project" value="InterPro"/>
</dbReference>
<dbReference type="Gene3D" id="2.40.40.10">
    <property type="entry name" value="RlpA-like domain"/>
    <property type="match status" value="1"/>
</dbReference>
<keyword evidence="4" id="KW-0472">Membrane</keyword>
<evidence type="ECO:0000313" key="8">
    <source>
        <dbReference type="EMBL" id="PHO15248.1"/>
    </source>
</evidence>
<dbReference type="EMBL" id="CP032101">
    <property type="protein sequence ID" value="AXX87381.1"/>
    <property type="molecule type" value="Genomic_DNA"/>
</dbReference>
<dbReference type="Pfam" id="PF05036">
    <property type="entry name" value="SPOR"/>
    <property type="match status" value="1"/>
</dbReference>
<comment type="subcellular location">
    <subcellularLocation>
        <location evidence="4">Cell membrane</location>
        <topology evidence="4">Lipid-anchor</topology>
    </subcellularLocation>
</comment>
<dbReference type="NCBIfam" id="TIGR00413">
    <property type="entry name" value="rlpA"/>
    <property type="match status" value="1"/>
</dbReference>
<name>A0A347TLA3_9BACT</name>
<comment type="function">
    <text evidence="4">Lytic transglycosylase with a strong preference for naked glycan strands that lack stem peptides.</text>
</comment>
<evidence type="ECO:0000313" key="7">
    <source>
        <dbReference type="EMBL" id="AXX87381.1"/>
    </source>
</evidence>
<proteinExistence type="inferred from homology"/>
<dbReference type="GO" id="GO:0005886">
    <property type="term" value="C:plasma membrane"/>
    <property type="evidence" value="ECO:0007669"/>
    <property type="project" value="UniProtKB-SubCell"/>
</dbReference>
<keyword evidence="4 8" id="KW-0449">Lipoprotein</keyword>
<dbReference type="GO" id="GO:0000270">
    <property type="term" value="P:peptidoglycan metabolic process"/>
    <property type="evidence" value="ECO:0007669"/>
    <property type="project" value="UniProtKB-UniRule"/>
</dbReference>
<gene>
    <name evidence="4 7" type="primary">rlpA</name>
    <name evidence="7" type="ORF">AMRN_1649</name>
    <name evidence="8" type="ORF">CPH92_08075</name>
</gene>
<keyword evidence="1" id="KW-0732">Signal</keyword>
<keyword evidence="2 4" id="KW-0456">Lyase</keyword>
<keyword evidence="9" id="KW-1185">Reference proteome</keyword>
<dbReference type="SUPFAM" id="SSF50685">
    <property type="entry name" value="Barwin-like endoglucanases"/>
    <property type="match status" value="1"/>
</dbReference>
<dbReference type="HAMAP" id="MF_02071">
    <property type="entry name" value="RlpA"/>
    <property type="match status" value="1"/>
</dbReference>
<dbReference type="Gene3D" id="3.30.70.1070">
    <property type="entry name" value="Sporulation related repeat"/>
    <property type="match status" value="1"/>
</dbReference>
<evidence type="ECO:0000256" key="1">
    <source>
        <dbReference type="ARBA" id="ARBA00022729"/>
    </source>
</evidence>
<dbReference type="PANTHER" id="PTHR34183:SF1">
    <property type="entry name" value="ENDOLYTIC PEPTIDOGLYCAN TRANSGLYCOSYLASE RLPA"/>
    <property type="match status" value="1"/>
</dbReference>
<reference evidence="8" key="2">
    <citation type="submission" date="2017-09" db="EMBL/GenBank/DDBJ databases">
        <authorList>
            <person name="Perez-Cataluna A."/>
            <person name="Figueras M.J."/>
            <person name="Salas-Masso N."/>
        </authorList>
    </citation>
    <scope>NUCLEOTIDE SEQUENCE</scope>
    <source>
        <strain evidence="8">CECT 7727</strain>
    </source>
</reference>
<dbReference type="SUPFAM" id="SSF110997">
    <property type="entry name" value="Sporulation related repeat"/>
    <property type="match status" value="1"/>
</dbReference>
<dbReference type="GO" id="GO:0008932">
    <property type="term" value="F:lytic endotransglycosylase activity"/>
    <property type="evidence" value="ECO:0007669"/>
    <property type="project" value="UniProtKB-UniRule"/>
</dbReference>
<keyword evidence="4" id="KW-0564">Palmitate</keyword>
<dbReference type="EC" id="4.2.2.-" evidence="4"/>
<dbReference type="InterPro" id="IPR036680">
    <property type="entry name" value="SPOR-like_sf"/>
</dbReference>
<evidence type="ECO:0000256" key="4">
    <source>
        <dbReference type="HAMAP-Rule" id="MF_02071"/>
    </source>
</evidence>
<dbReference type="GO" id="GO:0071555">
    <property type="term" value="P:cell wall organization"/>
    <property type="evidence" value="ECO:0007669"/>
    <property type="project" value="UniProtKB-KW"/>
</dbReference>
<dbReference type="Proteomes" id="UP000224740">
    <property type="component" value="Unassembled WGS sequence"/>
</dbReference>
<dbReference type="KEGG" id="amar:AMRN_1649"/>
<evidence type="ECO:0000259" key="6">
    <source>
        <dbReference type="PROSITE" id="PS51724"/>
    </source>
</evidence>
<dbReference type="InterPro" id="IPR009009">
    <property type="entry name" value="RlpA-like_DPBB"/>
</dbReference>
<dbReference type="InterPro" id="IPR036908">
    <property type="entry name" value="RlpA-like_sf"/>
</dbReference>